<gene>
    <name evidence="2" type="ORF">ACFFJC_01310</name>
</gene>
<dbReference type="RefSeq" id="WP_379485775.1">
    <property type="nucleotide sequence ID" value="NZ_JBHLWK010000002.1"/>
</dbReference>
<dbReference type="EMBL" id="JBHLWK010000002">
    <property type="protein sequence ID" value="MFC0202906.1"/>
    <property type="molecule type" value="Genomic_DNA"/>
</dbReference>
<evidence type="ECO:0000313" key="2">
    <source>
        <dbReference type="EMBL" id="MFC0202906.1"/>
    </source>
</evidence>
<dbReference type="SUPFAM" id="SSF51735">
    <property type="entry name" value="NAD(P)-binding Rossmann-fold domains"/>
    <property type="match status" value="1"/>
</dbReference>
<feature type="domain" description="2,4-diaminopentanoate dehydrogenase C-terminal" evidence="1">
    <location>
        <begin position="145"/>
        <end position="338"/>
    </location>
</feature>
<reference evidence="2 3" key="1">
    <citation type="submission" date="2024-09" db="EMBL/GenBank/DDBJ databases">
        <authorList>
            <person name="Sun Q."/>
            <person name="Mori K."/>
        </authorList>
    </citation>
    <scope>NUCLEOTIDE SEQUENCE [LARGE SCALE GENOMIC DNA]</scope>
    <source>
        <strain evidence="2 3">CCM 7706</strain>
    </source>
</reference>
<protein>
    <recommendedName>
        <fullName evidence="1">2,4-diaminopentanoate dehydrogenase C-terminal domain-containing protein</fullName>
    </recommendedName>
</protein>
<organism evidence="2 3">
    <name type="scientific">Novosphingobium soli</name>
    <dbReference type="NCBI Taxonomy" id="574956"/>
    <lineage>
        <taxon>Bacteria</taxon>
        <taxon>Pseudomonadati</taxon>
        <taxon>Pseudomonadota</taxon>
        <taxon>Alphaproteobacteria</taxon>
        <taxon>Sphingomonadales</taxon>
        <taxon>Sphingomonadaceae</taxon>
        <taxon>Novosphingobium</taxon>
    </lineage>
</organism>
<dbReference type="Gene3D" id="3.40.50.720">
    <property type="entry name" value="NAD(P)-binding Rossmann-like Domain"/>
    <property type="match status" value="1"/>
</dbReference>
<comment type="caution">
    <text evidence="2">The sequence shown here is derived from an EMBL/GenBank/DDBJ whole genome shotgun (WGS) entry which is preliminary data.</text>
</comment>
<accession>A0ABV6CQ99</accession>
<dbReference type="CDD" id="cd24146">
    <property type="entry name" value="nat-AmDH_N_like"/>
    <property type="match status" value="1"/>
</dbReference>
<keyword evidence="3" id="KW-1185">Reference proteome</keyword>
<dbReference type="InterPro" id="IPR036291">
    <property type="entry name" value="NAD(P)-bd_dom_sf"/>
</dbReference>
<dbReference type="Proteomes" id="UP001589798">
    <property type="component" value="Unassembled WGS sequence"/>
</dbReference>
<dbReference type="Pfam" id="PF19328">
    <property type="entry name" value="DAP_DH_C"/>
    <property type="match status" value="1"/>
</dbReference>
<sequence length="345" mass="37550">MSRKPYRVVQWATGSVGTTALRHFIDNPAYELAGVFVTSPDKVGRDAGDLAERPATGIIATNDPEAIIALDADCVHFAPQVEDIDVMCRILRSGKNIVSPLGPYYPTPRYAGQIERLEAACQEGGVSFHGSGIHPGFAGDLVPLTFTRLMDRIERIHLYEVVDFLDNPSHYIEFMGFGRDPADLLANPARSADAHLIFSQSMAMVVEGLGKAIEDVTASFEVATATHDIVYPGGMIRSGTVGGQHYEWSAWVDGKPLVTYHCFWTLGRDMEPRWDCGETGYRVVIEGELPLEMSFRGGLLADGRRSYPGWTGLLGVTAIGDVCDAGPGVLSHMDLGIVRPRGLVR</sequence>
<evidence type="ECO:0000259" key="1">
    <source>
        <dbReference type="Pfam" id="PF19328"/>
    </source>
</evidence>
<name>A0ABV6CQ99_9SPHN</name>
<evidence type="ECO:0000313" key="3">
    <source>
        <dbReference type="Proteomes" id="UP001589798"/>
    </source>
</evidence>
<dbReference type="InterPro" id="IPR045760">
    <property type="entry name" value="DAP_DH_C"/>
</dbReference>
<proteinExistence type="predicted"/>